<proteinExistence type="predicted"/>
<dbReference type="PIRSF" id="PIRSF005739">
    <property type="entry name" value="O-mtase"/>
    <property type="match status" value="1"/>
</dbReference>
<dbReference type="Gene3D" id="3.40.50.150">
    <property type="entry name" value="Vaccinia Virus protein VP39"/>
    <property type="match status" value="1"/>
</dbReference>
<dbReference type="InterPro" id="IPR036390">
    <property type="entry name" value="WH_DNA-bd_sf"/>
</dbReference>
<feature type="domain" description="O-methyltransferase C-terminal" evidence="5">
    <location>
        <begin position="223"/>
        <end position="365"/>
    </location>
</feature>
<evidence type="ECO:0000256" key="1">
    <source>
        <dbReference type="ARBA" id="ARBA00022603"/>
    </source>
</evidence>
<dbReference type="InterPro" id="IPR012967">
    <property type="entry name" value="COMT_dimerisation"/>
</dbReference>
<dbReference type="SUPFAM" id="SSF53335">
    <property type="entry name" value="S-adenosyl-L-methionine-dependent methyltransferases"/>
    <property type="match status" value="1"/>
</dbReference>
<dbReference type="PANTHER" id="PTHR43712">
    <property type="entry name" value="PUTATIVE (AFU_ORTHOLOGUE AFUA_4G14580)-RELATED"/>
    <property type="match status" value="1"/>
</dbReference>
<dbReference type="InterPro" id="IPR016461">
    <property type="entry name" value="COMT-like"/>
</dbReference>
<protein>
    <submittedName>
        <fullName evidence="7">O-methyltransferase</fullName>
    </submittedName>
</protein>
<evidence type="ECO:0000259" key="6">
    <source>
        <dbReference type="Pfam" id="PF08100"/>
    </source>
</evidence>
<keyword evidence="2" id="KW-0808">Transferase</keyword>
<dbReference type="Gene3D" id="1.10.10.10">
    <property type="entry name" value="Winged helix-like DNA-binding domain superfamily/Winged helix DNA-binding domain"/>
    <property type="match status" value="1"/>
</dbReference>
<dbReference type="InterPro" id="IPR029063">
    <property type="entry name" value="SAM-dependent_MTases_sf"/>
</dbReference>
<evidence type="ECO:0000256" key="2">
    <source>
        <dbReference type="ARBA" id="ARBA00022679"/>
    </source>
</evidence>
<evidence type="ECO:0000313" key="8">
    <source>
        <dbReference type="Proteomes" id="UP000799439"/>
    </source>
</evidence>
<name>A0A9P4IX15_9PEZI</name>
<evidence type="ECO:0000259" key="5">
    <source>
        <dbReference type="Pfam" id="PF00891"/>
    </source>
</evidence>
<feature type="domain" description="O-methyltransferase dimerisation" evidence="6">
    <location>
        <begin position="54"/>
        <end position="122"/>
    </location>
</feature>
<reference evidence="7" key="1">
    <citation type="journal article" date="2020" name="Stud. Mycol.">
        <title>101 Dothideomycetes genomes: a test case for predicting lifestyles and emergence of pathogens.</title>
        <authorList>
            <person name="Haridas S."/>
            <person name="Albert R."/>
            <person name="Binder M."/>
            <person name="Bloem J."/>
            <person name="Labutti K."/>
            <person name="Salamov A."/>
            <person name="Andreopoulos B."/>
            <person name="Baker S."/>
            <person name="Barry K."/>
            <person name="Bills G."/>
            <person name="Bluhm B."/>
            <person name="Cannon C."/>
            <person name="Castanera R."/>
            <person name="Culley D."/>
            <person name="Daum C."/>
            <person name="Ezra D."/>
            <person name="Gonzalez J."/>
            <person name="Henrissat B."/>
            <person name="Kuo A."/>
            <person name="Liang C."/>
            <person name="Lipzen A."/>
            <person name="Lutzoni F."/>
            <person name="Magnuson J."/>
            <person name="Mondo S."/>
            <person name="Nolan M."/>
            <person name="Ohm R."/>
            <person name="Pangilinan J."/>
            <person name="Park H.-J."/>
            <person name="Ramirez L."/>
            <person name="Alfaro M."/>
            <person name="Sun H."/>
            <person name="Tritt A."/>
            <person name="Yoshinaga Y."/>
            <person name="Zwiers L.-H."/>
            <person name="Turgeon B."/>
            <person name="Goodwin S."/>
            <person name="Spatafora J."/>
            <person name="Crous P."/>
            <person name="Grigoriev I."/>
        </authorList>
    </citation>
    <scope>NUCLEOTIDE SEQUENCE</scope>
    <source>
        <strain evidence="7">CBS 260.36</strain>
    </source>
</reference>
<sequence>MDSIDRLLEQIASSATTLSQDERRHVSDRLRDLSISLEDVQLSAQRLLYSPYQLMALRIGCDLNLWQTLCNSSQPVTVSELSRTTHAAPLLLGRLLRYMASMRLINETDEDTFAANNVTQTFALPGYDSAVRFYFDYVGPGVARTPSFLLERGFKDIDDAGDCPLPVAHGTDLPPFLHLLQMPEMFGHFQKFMTVQRHGMPTWLDVYPWQCAAKEVEPERVFFVDVGGGTGHQCIALRKMLPDLSNRIINQDLPPSLAQAGSPPGVEMMVQDFFEPQKIQGAKIYYMRNILHDYPDHRATTILANTREAMKATPDSVLLIDEMFLGTKGVHWEATQLDINMMFCLSAIERTESLWNDLLSKSGFSIRKRYPYTERLGDCVLECVPA</sequence>
<dbReference type="Pfam" id="PF00891">
    <property type="entry name" value="Methyltransf_2"/>
    <property type="match status" value="1"/>
</dbReference>
<evidence type="ECO:0000256" key="4">
    <source>
        <dbReference type="PIRSR" id="PIRSR005739-1"/>
    </source>
</evidence>
<accession>A0A9P4IX15</accession>
<dbReference type="Proteomes" id="UP000799439">
    <property type="component" value="Unassembled WGS sequence"/>
</dbReference>
<comment type="caution">
    <text evidence="7">The sequence shown here is derived from an EMBL/GenBank/DDBJ whole genome shotgun (WGS) entry which is preliminary data.</text>
</comment>
<dbReference type="GO" id="GO:0032259">
    <property type="term" value="P:methylation"/>
    <property type="evidence" value="ECO:0007669"/>
    <property type="project" value="UniProtKB-KW"/>
</dbReference>
<dbReference type="PANTHER" id="PTHR43712:SF1">
    <property type="entry name" value="HYPOTHETICAL O-METHYLTRANSFERASE (EUROFUNG)-RELATED"/>
    <property type="match status" value="1"/>
</dbReference>
<dbReference type="AlphaFoldDB" id="A0A9P4IX15"/>
<keyword evidence="8" id="KW-1185">Reference proteome</keyword>
<dbReference type="SUPFAM" id="SSF46785">
    <property type="entry name" value="Winged helix' DNA-binding domain"/>
    <property type="match status" value="1"/>
</dbReference>
<feature type="active site" description="Proton acceptor" evidence="4">
    <location>
        <position position="292"/>
    </location>
</feature>
<evidence type="ECO:0000256" key="3">
    <source>
        <dbReference type="ARBA" id="ARBA00022691"/>
    </source>
</evidence>
<organism evidence="7 8">
    <name type="scientific">Myriangium duriaei CBS 260.36</name>
    <dbReference type="NCBI Taxonomy" id="1168546"/>
    <lineage>
        <taxon>Eukaryota</taxon>
        <taxon>Fungi</taxon>
        <taxon>Dikarya</taxon>
        <taxon>Ascomycota</taxon>
        <taxon>Pezizomycotina</taxon>
        <taxon>Dothideomycetes</taxon>
        <taxon>Dothideomycetidae</taxon>
        <taxon>Myriangiales</taxon>
        <taxon>Myriangiaceae</taxon>
        <taxon>Myriangium</taxon>
    </lineage>
</organism>
<dbReference type="InterPro" id="IPR036388">
    <property type="entry name" value="WH-like_DNA-bd_sf"/>
</dbReference>
<dbReference type="GO" id="GO:0046983">
    <property type="term" value="F:protein dimerization activity"/>
    <property type="evidence" value="ECO:0007669"/>
    <property type="project" value="InterPro"/>
</dbReference>
<keyword evidence="3" id="KW-0949">S-adenosyl-L-methionine</keyword>
<keyword evidence="1" id="KW-0489">Methyltransferase</keyword>
<evidence type="ECO:0000313" key="7">
    <source>
        <dbReference type="EMBL" id="KAF2149275.1"/>
    </source>
</evidence>
<dbReference type="GO" id="GO:0008171">
    <property type="term" value="F:O-methyltransferase activity"/>
    <property type="evidence" value="ECO:0007669"/>
    <property type="project" value="InterPro"/>
</dbReference>
<dbReference type="InterPro" id="IPR001077">
    <property type="entry name" value="COMT_C"/>
</dbReference>
<gene>
    <name evidence="7" type="ORF">K461DRAFT_296752</name>
</gene>
<dbReference type="EMBL" id="ML996091">
    <property type="protein sequence ID" value="KAF2149275.1"/>
    <property type="molecule type" value="Genomic_DNA"/>
</dbReference>
<dbReference type="Pfam" id="PF08100">
    <property type="entry name" value="Dimerisation"/>
    <property type="match status" value="1"/>
</dbReference>
<dbReference type="OrthoDB" id="2410195at2759"/>
<dbReference type="PROSITE" id="PS51683">
    <property type="entry name" value="SAM_OMT_II"/>
    <property type="match status" value="1"/>
</dbReference>